<dbReference type="AlphaFoldDB" id="A0A565BSM7"/>
<protein>
    <submittedName>
        <fullName evidence="1">Uncharacterized protein</fullName>
    </submittedName>
</protein>
<dbReference type="EMBL" id="CABITT030000005">
    <property type="protein sequence ID" value="VVB04383.1"/>
    <property type="molecule type" value="Genomic_DNA"/>
</dbReference>
<keyword evidence="2" id="KW-1185">Reference proteome</keyword>
<reference evidence="1" key="1">
    <citation type="submission" date="2019-07" db="EMBL/GenBank/DDBJ databases">
        <authorList>
            <person name="Dittberner H."/>
        </authorList>
    </citation>
    <scope>NUCLEOTIDE SEQUENCE [LARGE SCALE GENOMIC DNA]</scope>
</reference>
<accession>A0A565BSM7</accession>
<name>A0A565BSM7_9BRAS</name>
<proteinExistence type="predicted"/>
<comment type="caution">
    <text evidence="1">The sequence shown here is derived from an EMBL/GenBank/DDBJ whole genome shotgun (WGS) entry which is preliminary data.</text>
</comment>
<evidence type="ECO:0000313" key="1">
    <source>
        <dbReference type="EMBL" id="VVB04383.1"/>
    </source>
</evidence>
<organism evidence="1 2">
    <name type="scientific">Arabis nemorensis</name>
    <dbReference type="NCBI Taxonomy" id="586526"/>
    <lineage>
        <taxon>Eukaryota</taxon>
        <taxon>Viridiplantae</taxon>
        <taxon>Streptophyta</taxon>
        <taxon>Embryophyta</taxon>
        <taxon>Tracheophyta</taxon>
        <taxon>Spermatophyta</taxon>
        <taxon>Magnoliopsida</taxon>
        <taxon>eudicotyledons</taxon>
        <taxon>Gunneridae</taxon>
        <taxon>Pentapetalae</taxon>
        <taxon>rosids</taxon>
        <taxon>malvids</taxon>
        <taxon>Brassicales</taxon>
        <taxon>Brassicaceae</taxon>
        <taxon>Arabideae</taxon>
        <taxon>Arabis</taxon>
    </lineage>
</organism>
<evidence type="ECO:0000313" key="2">
    <source>
        <dbReference type="Proteomes" id="UP000489600"/>
    </source>
</evidence>
<gene>
    <name evidence="1" type="ORF">ANE_LOCUS14827</name>
</gene>
<sequence>MRVDFSTSGIRASVLRLTDLVMLQWYRIDKGGDSQRNNLAGKESSSILEKKNTRSIHGIMGQLIEEFGDLGFEVASEGRTNDGVLLGLVVSTIRYHREEVRR</sequence>
<dbReference type="Proteomes" id="UP000489600">
    <property type="component" value="Unassembled WGS sequence"/>
</dbReference>